<dbReference type="Pfam" id="PF00990">
    <property type="entry name" value="GGDEF"/>
    <property type="match status" value="1"/>
</dbReference>
<proteinExistence type="predicted"/>
<dbReference type="SUPFAM" id="SSF52172">
    <property type="entry name" value="CheY-like"/>
    <property type="match status" value="2"/>
</dbReference>
<organism evidence="6 7">
    <name type="scientific">Roseovarius litorisediminis</name>
    <dbReference type="NCBI Taxonomy" id="1312363"/>
    <lineage>
        <taxon>Bacteria</taxon>
        <taxon>Pseudomonadati</taxon>
        <taxon>Pseudomonadota</taxon>
        <taxon>Alphaproteobacteria</taxon>
        <taxon>Rhodobacterales</taxon>
        <taxon>Roseobacteraceae</taxon>
        <taxon>Roseovarius</taxon>
    </lineage>
</organism>
<dbReference type="PANTHER" id="PTHR45138:SF9">
    <property type="entry name" value="DIGUANYLATE CYCLASE DGCM-RELATED"/>
    <property type="match status" value="1"/>
</dbReference>
<sequence length="463" mass="49824">MSGKILIVDELATNRIVLKVKLSSAYYDVLQAKTGADALRIIAAECPDLILASAKLTDFEGPTFIKAVRKLETTAKTPVVLILPSVKAEDRIAALSAGADDVLCNPLDETFLLARLRSLLRQGNIDKDLRIHAGTAHALGFAEVQGHFQRNGRVALVSRKQNKAMALFSALSASGQHAFVALNAESAVGLAEGTDVPDVFILGIDSEDVDDGLRLLAELKAARRTRNCPIIAILEPSSRSLAATVLDMGANDVMCGVEDLKELLLRLSNQMHHKHMADQMRDQLQLGLNAAVIDPLTGVHNRRYALPFLKRLIDTLDHETETFAVMVADLDHFKNINDTYGHAAGDQVLKGVASQLRASLREDDMLARIGGEEFLIVTPNSTRAQARQTASRLCRIIQRTPISVPGRMDPIGITISIGVTMAVPGAGCLAPTVESLLDQADRALYGSKAHGRNTVTVCALSAA</sequence>
<dbReference type="InterPro" id="IPR029787">
    <property type="entry name" value="Nucleotide_cyclase"/>
</dbReference>
<feature type="domain" description="GGDEF" evidence="5">
    <location>
        <begin position="321"/>
        <end position="460"/>
    </location>
</feature>
<dbReference type="SUPFAM" id="SSF55073">
    <property type="entry name" value="Nucleotide cyclase"/>
    <property type="match status" value="1"/>
</dbReference>
<evidence type="ECO:0000313" key="7">
    <source>
        <dbReference type="Proteomes" id="UP000193827"/>
    </source>
</evidence>
<dbReference type="EC" id="2.7.7.65" evidence="1"/>
<evidence type="ECO:0000313" key="6">
    <source>
        <dbReference type="EMBL" id="SLN25540.1"/>
    </source>
</evidence>
<dbReference type="Gene3D" id="3.40.50.2300">
    <property type="match status" value="1"/>
</dbReference>
<evidence type="ECO:0000259" key="5">
    <source>
        <dbReference type="PROSITE" id="PS50887"/>
    </source>
</evidence>
<gene>
    <name evidence="6" type="primary">pleD</name>
    <name evidence="6" type="ORF">PEL8287_01165</name>
</gene>
<dbReference type="Pfam" id="PF00072">
    <property type="entry name" value="Response_reg"/>
    <property type="match status" value="1"/>
</dbReference>
<dbReference type="GO" id="GO:0043709">
    <property type="term" value="P:cell adhesion involved in single-species biofilm formation"/>
    <property type="evidence" value="ECO:0007669"/>
    <property type="project" value="TreeGrafter"/>
</dbReference>
<evidence type="ECO:0000259" key="4">
    <source>
        <dbReference type="PROSITE" id="PS50110"/>
    </source>
</evidence>
<dbReference type="GO" id="GO:1902201">
    <property type="term" value="P:negative regulation of bacterial-type flagellum-dependent cell motility"/>
    <property type="evidence" value="ECO:0007669"/>
    <property type="project" value="TreeGrafter"/>
</dbReference>
<dbReference type="PANTHER" id="PTHR45138">
    <property type="entry name" value="REGULATORY COMPONENTS OF SENSORY TRANSDUCTION SYSTEM"/>
    <property type="match status" value="1"/>
</dbReference>
<dbReference type="PROSITE" id="PS50110">
    <property type="entry name" value="RESPONSE_REGULATORY"/>
    <property type="match status" value="2"/>
</dbReference>
<protein>
    <recommendedName>
        <fullName evidence="1">diguanylate cyclase</fullName>
        <ecNumber evidence="1">2.7.7.65</ecNumber>
    </recommendedName>
</protein>
<dbReference type="FunFam" id="3.30.70.270:FF:000001">
    <property type="entry name" value="Diguanylate cyclase domain protein"/>
    <property type="match status" value="1"/>
</dbReference>
<feature type="domain" description="Response regulatory" evidence="4">
    <location>
        <begin position="153"/>
        <end position="271"/>
    </location>
</feature>
<comment type="caution">
    <text evidence="3">Lacks conserved residue(s) required for the propagation of feature annotation.</text>
</comment>
<dbReference type="EMBL" id="FWFL01000002">
    <property type="protein sequence ID" value="SLN25540.1"/>
    <property type="molecule type" value="Genomic_DNA"/>
</dbReference>
<dbReference type="InterPro" id="IPR050469">
    <property type="entry name" value="Diguanylate_Cyclase"/>
</dbReference>
<dbReference type="GO" id="GO:0000160">
    <property type="term" value="P:phosphorelay signal transduction system"/>
    <property type="evidence" value="ECO:0007669"/>
    <property type="project" value="InterPro"/>
</dbReference>
<dbReference type="GO" id="GO:0005886">
    <property type="term" value="C:plasma membrane"/>
    <property type="evidence" value="ECO:0007669"/>
    <property type="project" value="TreeGrafter"/>
</dbReference>
<dbReference type="SMART" id="SM00267">
    <property type="entry name" value="GGDEF"/>
    <property type="match status" value="1"/>
</dbReference>
<dbReference type="CDD" id="cd01949">
    <property type="entry name" value="GGDEF"/>
    <property type="match status" value="1"/>
</dbReference>
<dbReference type="Proteomes" id="UP000193827">
    <property type="component" value="Unassembled WGS sequence"/>
</dbReference>
<reference evidence="6 7" key="1">
    <citation type="submission" date="2017-03" db="EMBL/GenBank/DDBJ databases">
        <authorList>
            <person name="Afonso C.L."/>
            <person name="Miller P.J."/>
            <person name="Scott M.A."/>
            <person name="Spackman E."/>
            <person name="Goraichik I."/>
            <person name="Dimitrov K.M."/>
            <person name="Suarez D.L."/>
            <person name="Swayne D.E."/>
        </authorList>
    </citation>
    <scope>NUCLEOTIDE SEQUENCE [LARGE SCALE GENOMIC DNA]</scope>
    <source>
        <strain evidence="6 7">CECT 8287</strain>
    </source>
</reference>
<dbReference type="InterPro" id="IPR001789">
    <property type="entry name" value="Sig_transdc_resp-reg_receiver"/>
</dbReference>
<dbReference type="PROSITE" id="PS50887">
    <property type="entry name" value="GGDEF"/>
    <property type="match status" value="1"/>
</dbReference>
<keyword evidence="7" id="KW-1185">Reference proteome</keyword>
<dbReference type="GO" id="GO:0052621">
    <property type="term" value="F:diguanylate cyclase activity"/>
    <property type="evidence" value="ECO:0007669"/>
    <property type="project" value="UniProtKB-EC"/>
</dbReference>
<evidence type="ECO:0000256" key="1">
    <source>
        <dbReference type="ARBA" id="ARBA00012528"/>
    </source>
</evidence>
<dbReference type="SMART" id="SM00448">
    <property type="entry name" value="REC"/>
    <property type="match status" value="2"/>
</dbReference>
<accession>A0A1Y5RU56</accession>
<dbReference type="Gene3D" id="3.30.70.270">
    <property type="match status" value="1"/>
</dbReference>
<comment type="catalytic activity">
    <reaction evidence="2">
        <text>2 GTP = 3',3'-c-di-GMP + 2 diphosphate</text>
        <dbReference type="Rhea" id="RHEA:24898"/>
        <dbReference type="ChEBI" id="CHEBI:33019"/>
        <dbReference type="ChEBI" id="CHEBI:37565"/>
        <dbReference type="ChEBI" id="CHEBI:58805"/>
        <dbReference type="EC" id="2.7.7.65"/>
    </reaction>
</comment>
<dbReference type="InterPro" id="IPR043128">
    <property type="entry name" value="Rev_trsase/Diguanyl_cyclase"/>
</dbReference>
<dbReference type="AlphaFoldDB" id="A0A1Y5RU56"/>
<evidence type="ECO:0000256" key="2">
    <source>
        <dbReference type="ARBA" id="ARBA00034247"/>
    </source>
</evidence>
<dbReference type="InterPro" id="IPR011006">
    <property type="entry name" value="CheY-like_superfamily"/>
</dbReference>
<evidence type="ECO:0000256" key="3">
    <source>
        <dbReference type="PROSITE-ProRule" id="PRU00169"/>
    </source>
</evidence>
<name>A0A1Y5RU56_9RHOB</name>
<dbReference type="RefSeq" id="WP_235862207.1">
    <property type="nucleotide sequence ID" value="NZ_FWFL01000002.1"/>
</dbReference>
<feature type="domain" description="Response regulatory" evidence="4">
    <location>
        <begin position="4"/>
        <end position="120"/>
    </location>
</feature>
<dbReference type="InterPro" id="IPR000160">
    <property type="entry name" value="GGDEF_dom"/>
</dbReference>
<dbReference type="NCBIfam" id="TIGR00254">
    <property type="entry name" value="GGDEF"/>
    <property type="match status" value="1"/>
</dbReference>